<accession>A0A518GZV5</accession>
<feature type="transmembrane region" description="Helical" evidence="1">
    <location>
        <begin position="50"/>
        <end position="72"/>
    </location>
</feature>
<dbReference type="OrthoDB" id="290599at2"/>
<gene>
    <name evidence="3" type="ORF">ElP_19950</name>
</gene>
<dbReference type="Proteomes" id="UP000317835">
    <property type="component" value="Chromosome"/>
</dbReference>
<evidence type="ECO:0000313" key="3">
    <source>
        <dbReference type="EMBL" id="QDV34112.1"/>
    </source>
</evidence>
<keyword evidence="1" id="KW-0812">Transmembrane</keyword>
<evidence type="ECO:0000256" key="2">
    <source>
        <dbReference type="SAM" id="SignalP"/>
    </source>
</evidence>
<dbReference type="KEGG" id="tpla:ElP_19950"/>
<keyword evidence="2" id="KW-0732">Signal</keyword>
<dbReference type="RefSeq" id="WP_145268768.1">
    <property type="nucleotide sequence ID" value="NZ_CP036426.1"/>
</dbReference>
<reference evidence="3 4" key="1">
    <citation type="submission" date="2019-02" db="EMBL/GenBank/DDBJ databases">
        <title>Deep-cultivation of Planctomycetes and their phenomic and genomic characterization uncovers novel biology.</title>
        <authorList>
            <person name="Wiegand S."/>
            <person name="Jogler M."/>
            <person name="Boedeker C."/>
            <person name="Pinto D."/>
            <person name="Vollmers J."/>
            <person name="Rivas-Marin E."/>
            <person name="Kohn T."/>
            <person name="Peeters S.H."/>
            <person name="Heuer A."/>
            <person name="Rast P."/>
            <person name="Oberbeckmann S."/>
            <person name="Bunk B."/>
            <person name="Jeske O."/>
            <person name="Meyerdierks A."/>
            <person name="Storesund J.E."/>
            <person name="Kallscheuer N."/>
            <person name="Luecker S."/>
            <person name="Lage O.M."/>
            <person name="Pohl T."/>
            <person name="Merkel B.J."/>
            <person name="Hornburger P."/>
            <person name="Mueller R.-W."/>
            <person name="Bruemmer F."/>
            <person name="Labrenz M."/>
            <person name="Spormann A.M."/>
            <person name="Op den Camp H."/>
            <person name="Overmann J."/>
            <person name="Amann R."/>
            <person name="Jetten M.S.M."/>
            <person name="Mascher T."/>
            <person name="Medema M.H."/>
            <person name="Devos D.P."/>
            <person name="Kaster A.-K."/>
            <person name="Ovreas L."/>
            <person name="Rohde M."/>
            <person name="Galperin M.Y."/>
            <person name="Jogler C."/>
        </authorList>
    </citation>
    <scope>NUCLEOTIDE SEQUENCE [LARGE SCALE GENOMIC DNA]</scope>
    <source>
        <strain evidence="3 4">ElP</strain>
    </source>
</reference>
<evidence type="ECO:0000256" key="1">
    <source>
        <dbReference type="SAM" id="Phobius"/>
    </source>
</evidence>
<feature type="signal peptide" evidence="2">
    <location>
        <begin position="1"/>
        <end position="26"/>
    </location>
</feature>
<keyword evidence="4" id="KW-1185">Reference proteome</keyword>
<keyword evidence="1" id="KW-0472">Membrane</keyword>
<keyword evidence="1" id="KW-1133">Transmembrane helix</keyword>
<name>A0A518GZV5_9BACT</name>
<sequence precursor="true">MRTTNRLRLGLLAGILLLASTTPASACPNCSRALADQQRGRAGDVASGFSRSILLMIAVPFTLFGIGTFAVVRAARRGGIPQL</sequence>
<dbReference type="EMBL" id="CP036426">
    <property type="protein sequence ID" value="QDV34112.1"/>
    <property type="molecule type" value="Genomic_DNA"/>
</dbReference>
<protein>
    <submittedName>
        <fullName evidence="3">Uncharacterized protein</fullName>
    </submittedName>
</protein>
<proteinExistence type="predicted"/>
<feature type="chain" id="PRO_5021964669" evidence="2">
    <location>
        <begin position="27"/>
        <end position="83"/>
    </location>
</feature>
<organism evidence="3 4">
    <name type="scientific">Tautonia plasticadhaerens</name>
    <dbReference type="NCBI Taxonomy" id="2527974"/>
    <lineage>
        <taxon>Bacteria</taxon>
        <taxon>Pseudomonadati</taxon>
        <taxon>Planctomycetota</taxon>
        <taxon>Planctomycetia</taxon>
        <taxon>Isosphaerales</taxon>
        <taxon>Isosphaeraceae</taxon>
        <taxon>Tautonia</taxon>
    </lineage>
</organism>
<dbReference type="AlphaFoldDB" id="A0A518GZV5"/>
<evidence type="ECO:0000313" key="4">
    <source>
        <dbReference type="Proteomes" id="UP000317835"/>
    </source>
</evidence>